<dbReference type="Proteomes" id="UP000216361">
    <property type="component" value="Unassembled WGS sequence"/>
</dbReference>
<sequence>MSLDVADSLPPPPGLALHHTIRGGALGWIAFRNSLLTLLTLGVWSFWAKTRIRRYLWANIQIDGDPLHYTGTGFELFKGAFIALLVLMAVFIPVNILGSAGHPWLASGLQLGLILMLTPLGMFFARRYRLSRTEWRGIRAAFSGPLKPFFWQSLGLGLLSIITLGLTEPYRQVYMERYFWDHSFFGTQRFSSDLTVSTIGKVYYLAWVFFFVPTASLIWSVWTATQGDLSLLTDENQMASLATARNGGALIGFFVGTMLSVITYLIYRVRLLRAVLSSLSLGGLRVSSEFTVGRAVIIALGAGFMILVPGGMLIIAISMLAKAVSGGVAVLGVILTPFLTLAVGSALWARFWTAPFTSALVATTHLTGTLELEGIGQSIAPTPGRGEGLLSAVDFGA</sequence>
<gene>
    <name evidence="2" type="ORF">CHR90_06340</name>
</gene>
<organism evidence="2 3">
    <name type="scientific">Elstera cyanobacteriorum</name>
    <dbReference type="NCBI Taxonomy" id="2022747"/>
    <lineage>
        <taxon>Bacteria</taxon>
        <taxon>Pseudomonadati</taxon>
        <taxon>Pseudomonadota</taxon>
        <taxon>Alphaproteobacteria</taxon>
        <taxon>Rhodospirillales</taxon>
        <taxon>Rhodospirillaceae</taxon>
        <taxon>Elstera</taxon>
    </lineage>
</organism>
<keyword evidence="1" id="KW-1133">Transmembrane helix</keyword>
<feature type="transmembrane region" description="Helical" evidence="1">
    <location>
        <begin position="295"/>
        <end position="321"/>
    </location>
</feature>
<dbReference type="RefSeq" id="WP_094408156.1">
    <property type="nucleotide sequence ID" value="NZ_BMJZ01000006.1"/>
</dbReference>
<evidence type="ECO:0000313" key="2">
    <source>
        <dbReference type="EMBL" id="OYQ19737.1"/>
    </source>
</evidence>
<reference evidence="2 3" key="1">
    <citation type="submission" date="2017-07" db="EMBL/GenBank/DDBJ databases">
        <title>Elstera cyanobacteriorum sp. nov., a novel bacterium isolated from cyanobacterial aggregates in a eutrophic lake.</title>
        <authorList>
            <person name="Cai H."/>
        </authorList>
    </citation>
    <scope>NUCLEOTIDE SEQUENCE [LARGE SCALE GENOMIC DNA]</scope>
    <source>
        <strain evidence="2 3">TH019</strain>
    </source>
</reference>
<dbReference type="OrthoDB" id="7462354at2"/>
<dbReference type="AlphaFoldDB" id="A0A255XRV7"/>
<feature type="transmembrane region" description="Helical" evidence="1">
    <location>
        <begin position="104"/>
        <end position="125"/>
    </location>
</feature>
<evidence type="ECO:0000256" key="1">
    <source>
        <dbReference type="SAM" id="Phobius"/>
    </source>
</evidence>
<feature type="transmembrane region" description="Helical" evidence="1">
    <location>
        <begin position="246"/>
        <end position="267"/>
    </location>
</feature>
<keyword evidence="1" id="KW-0472">Membrane</keyword>
<evidence type="ECO:0008006" key="4">
    <source>
        <dbReference type="Google" id="ProtNLM"/>
    </source>
</evidence>
<keyword evidence="1" id="KW-0812">Transmembrane</keyword>
<dbReference type="Pfam" id="PF05987">
    <property type="entry name" value="DUF898"/>
    <property type="match status" value="1"/>
</dbReference>
<accession>A0A255XRV7</accession>
<feature type="transmembrane region" description="Helical" evidence="1">
    <location>
        <begin position="25"/>
        <end position="47"/>
    </location>
</feature>
<comment type="caution">
    <text evidence="2">The sequence shown here is derived from an EMBL/GenBank/DDBJ whole genome shotgun (WGS) entry which is preliminary data.</text>
</comment>
<dbReference type="EMBL" id="NOXS01000030">
    <property type="protein sequence ID" value="OYQ19737.1"/>
    <property type="molecule type" value="Genomic_DNA"/>
</dbReference>
<evidence type="ECO:0000313" key="3">
    <source>
        <dbReference type="Proteomes" id="UP000216361"/>
    </source>
</evidence>
<dbReference type="InterPro" id="IPR010295">
    <property type="entry name" value="DUF898"/>
</dbReference>
<proteinExistence type="predicted"/>
<feature type="transmembrane region" description="Helical" evidence="1">
    <location>
        <begin position="328"/>
        <end position="349"/>
    </location>
</feature>
<keyword evidence="3" id="KW-1185">Reference proteome</keyword>
<feature type="transmembrane region" description="Helical" evidence="1">
    <location>
        <begin position="202"/>
        <end position="225"/>
    </location>
</feature>
<name>A0A255XRV7_9PROT</name>
<protein>
    <recommendedName>
        <fullName evidence="4">DUF898 domain-containing protein</fullName>
    </recommendedName>
</protein>
<feature type="transmembrane region" description="Helical" evidence="1">
    <location>
        <begin position="76"/>
        <end position="98"/>
    </location>
</feature>